<accession>A0A2P2PNQ1</accession>
<evidence type="ECO:0000313" key="1">
    <source>
        <dbReference type="EMBL" id="MBX56301.1"/>
    </source>
</evidence>
<organism evidence="1">
    <name type="scientific">Rhizophora mucronata</name>
    <name type="common">Asiatic mangrove</name>
    <dbReference type="NCBI Taxonomy" id="61149"/>
    <lineage>
        <taxon>Eukaryota</taxon>
        <taxon>Viridiplantae</taxon>
        <taxon>Streptophyta</taxon>
        <taxon>Embryophyta</taxon>
        <taxon>Tracheophyta</taxon>
        <taxon>Spermatophyta</taxon>
        <taxon>Magnoliopsida</taxon>
        <taxon>eudicotyledons</taxon>
        <taxon>Gunneridae</taxon>
        <taxon>Pentapetalae</taxon>
        <taxon>rosids</taxon>
        <taxon>fabids</taxon>
        <taxon>Malpighiales</taxon>
        <taxon>Rhizophoraceae</taxon>
        <taxon>Rhizophora</taxon>
    </lineage>
</organism>
<protein>
    <submittedName>
        <fullName evidence="1">Uncharacterized protein</fullName>
    </submittedName>
</protein>
<dbReference type="EMBL" id="GGEC01075817">
    <property type="protein sequence ID" value="MBX56301.1"/>
    <property type="molecule type" value="Transcribed_RNA"/>
</dbReference>
<name>A0A2P2PNQ1_RHIMU</name>
<dbReference type="AlphaFoldDB" id="A0A2P2PNQ1"/>
<sequence>MIISKGVAHHSNTATFFLPTIHAQIRKISGSHCLYDCI</sequence>
<proteinExistence type="predicted"/>
<reference evidence="1" key="1">
    <citation type="submission" date="2018-02" db="EMBL/GenBank/DDBJ databases">
        <title>Rhizophora mucronata_Transcriptome.</title>
        <authorList>
            <person name="Meera S.P."/>
            <person name="Sreeshan A."/>
            <person name="Augustine A."/>
        </authorList>
    </citation>
    <scope>NUCLEOTIDE SEQUENCE</scope>
    <source>
        <tissue evidence="1">Leaf</tissue>
    </source>
</reference>